<evidence type="ECO:0000256" key="1">
    <source>
        <dbReference type="ARBA" id="ARBA00004370"/>
    </source>
</evidence>
<dbReference type="AlphaFoldDB" id="A0A0G0R2E5"/>
<evidence type="ECO:0000256" key="5">
    <source>
        <dbReference type="ARBA" id="ARBA00023136"/>
    </source>
</evidence>
<comment type="subcellular location">
    <subcellularLocation>
        <location evidence="7">Cell membrane</location>
        <topology evidence="7">Peripheral membrane protein</topology>
    </subcellularLocation>
    <subcellularLocation>
        <location evidence="1">Membrane</location>
    </subcellularLocation>
</comment>
<dbReference type="Pfam" id="PF00213">
    <property type="entry name" value="OSCP"/>
    <property type="match status" value="1"/>
</dbReference>
<evidence type="ECO:0000256" key="7">
    <source>
        <dbReference type="HAMAP-Rule" id="MF_01416"/>
    </source>
</evidence>
<dbReference type="GO" id="GO:0045259">
    <property type="term" value="C:proton-transporting ATP synthase complex"/>
    <property type="evidence" value="ECO:0007669"/>
    <property type="project" value="UniProtKB-KW"/>
</dbReference>
<organism evidence="8 9">
    <name type="scientific">Candidatus Nomurabacteria bacterium GW2011_GWF2_40_12</name>
    <dbReference type="NCBI Taxonomy" id="1618776"/>
    <lineage>
        <taxon>Bacteria</taxon>
        <taxon>Candidatus Nomuraibacteriota</taxon>
    </lineage>
</organism>
<evidence type="ECO:0000313" key="9">
    <source>
        <dbReference type="Proteomes" id="UP000034301"/>
    </source>
</evidence>
<comment type="similarity">
    <text evidence="7">Belongs to the ATPase delta chain family.</text>
</comment>
<keyword evidence="2 7" id="KW-0813">Transport</keyword>
<keyword evidence="6 7" id="KW-0066">ATP synthesis</keyword>
<dbReference type="PANTHER" id="PTHR11910">
    <property type="entry name" value="ATP SYNTHASE DELTA CHAIN"/>
    <property type="match status" value="1"/>
</dbReference>
<protein>
    <recommendedName>
        <fullName evidence="7">ATP synthase subunit delta</fullName>
    </recommendedName>
    <alternativeName>
        <fullName evidence="7">ATP synthase F(1) sector subunit delta</fullName>
    </alternativeName>
    <alternativeName>
        <fullName evidence="7">F-type ATPase subunit delta</fullName>
        <shortName evidence="7">F-ATPase subunit delta</shortName>
    </alternativeName>
</protein>
<keyword evidence="4 7" id="KW-0406">Ion transport</keyword>
<dbReference type="GO" id="GO:0005886">
    <property type="term" value="C:plasma membrane"/>
    <property type="evidence" value="ECO:0007669"/>
    <property type="project" value="UniProtKB-SubCell"/>
</dbReference>
<evidence type="ECO:0000256" key="2">
    <source>
        <dbReference type="ARBA" id="ARBA00022448"/>
    </source>
</evidence>
<dbReference type="HAMAP" id="MF_01416">
    <property type="entry name" value="ATP_synth_delta_bact"/>
    <property type="match status" value="1"/>
</dbReference>
<keyword evidence="7" id="KW-0139">CF(1)</keyword>
<comment type="function">
    <text evidence="7">This protein is part of the stalk that links CF(0) to CF(1). It either transmits conformational changes from CF(0) to CF(1) or is implicated in proton conduction.</text>
</comment>
<evidence type="ECO:0000256" key="3">
    <source>
        <dbReference type="ARBA" id="ARBA00022781"/>
    </source>
</evidence>
<dbReference type="PROSITE" id="PS00389">
    <property type="entry name" value="ATPASE_DELTA"/>
    <property type="match status" value="1"/>
</dbReference>
<dbReference type="Proteomes" id="UP000034301">
    <property type="component" value="Unassembled WGS sequence"/>
</dbReference>
<keyword evidence="3 7" id="KW-0375">Hydrogen ion transport</keyword>
<accession>A0A0G0R2E5</accession>
<keyword evidence="5 7" id="KW-0472">Membrane</keyword>
<name>A0A0G0R2E5_9BACT</name>
<keyword evidence="7" id="KW-1003">Cell membrane</keyword>
<sequence>MSIISNNDIAHAIYLASKDKSKEEQSLIFKNVIKFLVKKKKIARVPDILLRLGKIINNYENRIVGKIFSKEKITETQNKEINQILAHRYSVKEVILNEKIDEKLLGGFKMEVGDEVIDLTLKKKIEKLQEHLTSNK</sequence>
<comment type="function">
    <text evidence="7">F(1)F(0) ATP synthase produces ATP from ADP in the presence of a proton or sodium gradient. F-type ATPases consist of two structural domains, F(1) containing the extramembraneous catalytic core and F(0) containing the membrane proton channel, linked together by a central stalk and a peripheral stalk. During catalysis, ATP synthesis in the catalytic domain of F(1) is coupled via a rotary mechanism of the central stalk subunits to proton translocation.</text>
</comment>
<gene>
    <name evidence="7" type="primary">atpH</name>
    <name evidence="8" type="ORF">UT78_C0001G0087</name>
</gene>
<dbReference type="EMBL" id="LBYC01000001">
    <property type="protein sequence ID" value="KKR43901.1"/>
    <property type="molecule type" value="Genomic_DNA"/>
</dbReference>
<dbReference type="InterPro" id="IPR000711">
    <property type="entry name" value="ATPase_OSCP/dsu"/>
</dbReference>
<reference evidence="8 9" key="1">
    <citation type="journal article" date="2015" name="Nature">
        <title>rRNA introns, odd ribosomes, and small enigmatic genomes across a large radiation of phyla.</title>
        <authorList>
            <person name="Brown C.T."/>
            <person name="Hug L.A."/>
            <person name="Thomas B.C."/>
            <person name="Sharon I."/>
            <person name="Castelle C.J."/>
            <person name="Singh A."/>
            <person name="Wilkins M.J."/>
            <person name="Williams K.H."/>
            <person name="Banfield J.F."/>
        </authorList>
    </citation>
    <scope>NUCLEOTIDE SEQUENCE [LARGE SCALE GENOMIC DNA]</scope>
</reference>
<evidence type="ECO:0000313" key="8">
    <source>
        <dbReference type="EMBL" id="KKR43901.1"/>
    </source>
</evidence>
<proteinExistence type="inferred from homology"/>
<dbReference type="InterPro" id="IPR020781">
    <property type="entry name" value="ATPase_OSCP/d_CS"/>
</dbReference>
<evidence type="ECO:0000256" key="6">
    <source>
        <dbReference type="ARBA" id="ARBA00023310"/>
    </source>
</evidence>
<evidence type="ECO:0000256" key="4">
    <source>
        <dbReference type="ARBA" id="ARBA00023065"/>
    </source>
</evidence>
<dbReference type="GO" id="GO:0046933">
    <property type="term" value="F:proton-transporting ATP synthase activity, rotational mechanism"/>
    <property type="evidence" value="ECO:0007669"/>
    <property type="project" value="UniProtKB-UniRule"/>
</dbReference>
<dbReference type="NCBIfam" id="TIGR01145">
    <property type="entry name" value="ATP_synt_delta"/>
    <property type="match status" value="1"/>
</dbReference>
<dbReference type="PRINTS" id="PR00125">
    <property type="entry name" value="ATPASEDELTA"/>
</dbReference>
<comment type="caution">
    <text evidence="8">The sequence shown here is derived from an EMBL/GenBank/DDBJ whole genome shotgun (WGS) entry which is preliminary data.</text>
</comment>